<dbReference type="GO" id="GO:0003700">
    <property type="term" value="F:DNA-binding transcription factor activity"/>
    <property type="evidence" value="ECO:0007669"/>
    <property type="project" value="InterPro"/>
</dbReference>
<dbReference type="GO" id="GO:0003677">
    <property type="term" value="F:DNA binding"/>
    <property type="evidence" value="ECO:0007669"/>
    <property type="project" value="UniProtKB-KW"/>
</dbReference>
<keyword evidence="1" id="KW-0678">Repressor</keyword>
<dbReference type="PRINTS" id="PR00040">
    <property type="entry name" value="HTHMERR"/>
</dbReference>
<dbReference type="Pfam" id="PF13411">
    <property type="entry name" value="MerR_1"/>
    <property type="match status" value="1"/>
</dbReference>
<dbReference type="SUPFAM" id="SSF46955">
    <property type="entry name" value="Putative DNA-binding domain"/>
    <property type="match status" value="1"/>
</dbReference>
<dbReference type="Gene3D" id="1.10.1660.10">
    <property type="match status" value="1"/>
</dbReference>
<dbReference type="AlphaFoldDB" id="A0A8I0ZX94"/>
<protein>
    <submittedName>
        <fullName evidence="6">MerR family transcriptional regulator</fullName>
    </submittedName>
</protein>
<dbReference type="InterPro" id="IPR000551">
    <property type="entry name" value="MerR-type_HTH_dom"/>
</dbReference>
<sequence length="155" mass="17145">MSTFLLISELAARSGFPASTLRYYERVGLLTPANRSPAGYRLYDVADLDRLRFIDQAKSLGLPLSDITRLVAAWNDEPCSTVRSELHSLLEEKSREVATRIRELRSFARSLDQAQKILETADDCGSCGPNCACSSLVDNLPDTRTLLPLSPTPSR</sequence>
<dbReference type="PANTHER" id="PTHR30204:SF69">
    <property type="entry name" value="MERR-FAMILY TRANSCRIPTIONAL REGULATOR"/>
    <property type="match status" value="1"/>
</dbReference>
<dbReference type="InterPro" id="IPR009061">
    <property type="entry name" value="DNA-bd_dom_put_sf"/>
</dbReference>
<evidence type="ECO:0000256" key="3">
    <source>
        <dbReference type="ARBA" id="ARBA00023125"/>
    </source>
</evidence>
<dbReference type="InterPro" id="IPR047057">
    <property type="entry name" value="MerR_fam"/>
</dbReference>
<dbReference type="EMBL" id="JAECSB010000102">
    <property type="protein sequence ID" value="MBH5147724.1"/>
    <property type="molecule type" value="Genomic_DNA"/>
</dbReference>
<dbReference type="RefSeq" id="WP_144245900.1">
    <property type="nucleotide sequence ID" value="NZ_JAECSB010000102.1"/>
</dbReference>
<evidence type="ECO:0000256" key="4">
    <source>
        <dbReference type="ARBA" id="ARBA00023163"/>
    </source>
</evidence>
<feature type="domain" description="HTH merR-type" evidence="5">
    <location>
        <begin position="7"/>
        <end position="73"/>
    </location>
</feature>
<name>A0A8I0ZX94_RHOER</name>
<evidence type="ECO:0000256" key="1">
    <source>
        <dbReference type="ARBA" id="ARBA00022491"/>
    </source>
</evidence>
<keyword evidence="3" id="KW-0238">DNA-binding</keyword>
<keyword evidence="2" id="KW-0805">Transcription regulation</keyword>
<evidence type="ECO:0000256" key="2">
    <source>
        <dbReference type="ARBA" id="ARBA00023015"/>
    </source>
</evidence>
<keyword evidence="7" id="KW-1185">Reference proteome</keyword>
<comment type="caution">
    <text evidence="6">The sequence shown here is derived from an EMBL/GenBank/DDBJ whole genome shotgun (WGS) entry which is preliminary data.</text>
</comment>
<accession>A0A8I0ZX94</accession>
<dbReference type="SMART" id="SM00422">
    <property type="entry name" value="HTH_MERR"/>
    <property type="match status" value="1"/>
</dbReference>
<organism evidence="6 7">
    <name type="scientific">Rhodococcus erythropolis</name>
    <name type="common">Arthrobacter picolinophilus</name>
    <dbReference type="NCBI Taxonomy" id="1833"/>
    <lineage>
        <taxon>Bacteria</taxon>
        <taxon>Bacillati</taxon>
        <taxon>Actinomycetota</taxon>
        <taxon>Actinomycetes</taxon>
        <taxon>Mycobacteriales</taxon>
        <taxon>Nocardiaceae</taxon>
        <taxon>Rhodococcus</taxon>
        <taxon>Rhodococcus erythropolis group</taxon>
    </lineage>
</organism>
<reference evidence="6 7" key="1">
    <citation type="submission" date="2020-12" db="EMBL/GenBank/DDBJ databases">
        <title>Draft genome sequence of furan degrading bacterial strain FUR100.</title>
        <authorList>
            <person name="Woiski C."/>
        </authorList>
    </citation>
    <scope>NUCLEOTIDE SEQUENCE [LARGE SCALE GENOMIC DNA]</scope>
    <source>
        <strain evidence="6 7">FUR100</strain>
    </source>
</reference>
<dbReference type="Proteomes" id="UP000627573">
    <property type="component" value="Unassembled WGS sequence"/>
</dbReference>
<dbReference type="PANTHER" id="PTHR30204">
    <property type="entry name" value="REDOX-CYCLING DRUG-SENSING TRANSCRIPTIONAL ACTIVATOR SOXR"/>
    <property type="match status" value="1"/>
</dbReference>
<evidence type="ECO:0000259" key="5">
    <source>
        <dbReference type="PROSITE" id="PS50937"/>
    </source>
</evidence>
<proteinExistence type="predicted"/>
<evidence type="ECO:0000313" key="7">
    <source>
        <dbReference type="Proteomes" id="UP000627573"/>
    </source>
</evidence>
<gene>
    <name evidence="6" type="ORF">I3517_34520</name>
</gene>
<evidence type="ECO:0000313" key="6">
    <source>
        <dbReference type="EMBL" id="MBH5147724.1"/>
    </source>
</evidence>
<dbReference type="PROSITE" id="PS50937">
    <property type="entry name" value="HTH_MERR_2"/>
    <property type="match status" value="1"/>
</dbReference>
<keyword evidence="4" id="KW-0804">Transcription</keyword>